<dbReference type="EMBL" id="CAADFU010000299">
    <property type="protein sequence ID" value="VFK49964.1"/>
    <property type="molecule type" value="Genomic_DNA"/>
</dbReference>
<name>A0A450Z854_9GAMM</name>
<feature type="compositionally biased region" description="Polar residues" evidence="1">
    <location>
        <begin position="13"/>
        <end position="24"/>
    </location>
</feature>
<accession>A0A450Z854</accession>
<reference evidence="2" key="1">
    <citation type="submission" date="2019-02" db="EMBL/GenBank/DDBJ databases">
        <authorList>
            <person name="Gruber-Vodicka R. H."/>
            <person name="Seah K. B. B."/>
        </authorList>
    </citation>
    <scope>NUCLEOTIDE SEQUENCE</scope>
    <source>
        <strain evidence="2">BECK_S1320</strain>
    </source>
</reference>
<dbReference type="AlphaFoldDB" id="A0A450Z854"/>
<gene>
    <name evidence="2" type="ORF">BECKSD772E_GA0070983_12992</name>
</gene>
<organism evidence="2">
    <name type="scientific">Candidatus Kentrum sp. SD</name>
    <dbReference type="NCBI Taxonomy" id="2126332"/>
    <lineage>
        <taxon>Bacteria</taxon>
        <taxon>Pseudomonadati</taxon>
        <taxon>Pseudomonadota</taxon>
        <taxon>Gammaproteobacteria</taxon>
        <taxon>Candidatus Kentrum</taxon>
    </lineage>
</organism>
<evidence type="ECO:0000256" key="1">
    <source>
        <dbReference type="SAM" id="MobiDB-lite"/>
    </source>
</evidence>
<evidence type="ECO:0000313" key="2">
    <source>
        <dbReference type="EMBL" id="VFK49964.1"/>
    </source>
</evidence>
<proteinExistence type="predicted"/>
<feature type="region of interest" description="Disordered" evidence="1">
    <location>
        <begin position="1"/>
        <end position="39"/>
    </location>
</feature>
<protein>
    <submittedName>
        <fullName evidence="2">Uncharacterized protein</fullName>
    </submittedName>
</protein>
<sequence length="39" mass="4501">MGSFLMYRKNKNSEGLSKQGNRLSNEGDYYQQRKTEAGN</sequence>